<name>A0ABY1N9I6_9BACT</name>
<dbReference type="Gene3D" id="3.40.50.11970">
    <property type="match status" value="1"/>
</dbReference>
<accession>A0ABY1N9I6</accession>
<organism evidence="1 2">
    <name type="scientific">Desulfurobacterium pacificum</name>
    <dbReference type="NCBI Taxonomy" id="240166"/>
    <lineage>
        <taxon>Bacteria</taxon>
        <taxon>Pseudomonadati</taxon>
        <taxon>Aquificota</taxon>
        <taxon>Aquificia</taxon>
        <taxon>Desulfurobacteriales</taxon>
        <taxon>Desulfurobacteriaceae</taxon>
        <taxon>Desulfurobacterium</taxon>
    </lineage>
</organism>
<dbReference type="PROSITE" id="PS51257">
    <property type="entry name" value="PROKAR_LIPOPROTEIN"/>
    <property type="match status" value="1"/>
</dbReference>
<protein>
    <recommendedName>
        <fullName evidence="3">Clostripain</fullName>
    </recommendedName>
</protein>
<evidence type="ECO:0000313" key="1">
    <source>
        <dbReference type="EMBL" id="SMP03365.1"/>
    </source>
</evidence>
<reference evidence="1 2" key="1">
    <citation type="submission" date="2017-05" db="EMBL/GenBank/DDBJ databases">
        <authorList>
            <person name="Varghese N."/>
            <person name="Submissions S."/>
        </authorList>
    </citation>
    <scope>NUCLEOTIDE SEQUENCE [LARGE SCALE GENOMIC DNA]</scope>
    <source>
        <strain evidence="1 2">DSM 15522</strain>
    </source>
</reference>
<dbReference type="Pfam" id="PF03415">
    <property type="entry name" value="Peptidase_C11"/>
    <property type="match status" value="1"/>
</dbReference>
<keyword evidence="2" id="KW-1185">Reference proteome</keyword>
<dbReference type="PANTHER" id="PTHR37835:SF1">
    <property type="entry name" value="ALPHA-CLOSTRIPAIN"/>
    <property type="match status" value="1"/>
</dbReference>
<dbReference type="Proteomes" id="UP001157911">
    <property type="component" value="Unassembled WGS sequence"/>
</dbReference>
<gene>
    <name evidence="1" type="ORF">SAMN06265339_0116</name>
</gene>
<sequence length="548" mass="60387">MKRFFFLLSVLVSFLFVSCGGGGNSSYVYSGSFLASYVKGLKVCVEGGGCTYTDSSGYFVLDVPFSGARVSFYKDNVLIGTYIPKTSSFVVTPFLLTSNSTVGSALAKIIHGMVGDVNGTSQIVDLSKVRIVNSTSTNLVKTLEENKTVVLDVDFNGTLMSINATSDNVTLCVSGNCSEVNYRDWLVLIYMDGDNSLSSETGADLTELADVVYSPQVKVVVLKDTYGVTGGTIYDYNYTTASFDEIPVSEPDMGNSSTLVNFVESYAVKYPASNIALIMWDHGDGWRSINYDANYRVAAIDETSNDYLFMHELREALQKLESDGIKVNLIGFDECLMGSLEVFYDIKDYTDVIVASEVTEPFDGWNYSYVMEAINNNPSLDAYGFGKAIVDAYKKAYSSGTDTYTMIAVKSSDVDALVKDINEFVDLLNNTTYDCFYSARQSQTTISDSLGAIDLGNFAYELGKCLSNTYVSDIINRINSFYKYVSDSSVSGISIFFPNSDEVAEYDYYFANVTNPVEIAVGDAVDANYYNPFTETTWDDFLKKYFGY</sequence>
<comment type="caution">
    <text evidence="1">The sequence shown here is derived from an EMBL/GenBank/DDBJ whole genome shotgun (WGS) entry which is preliminary data.</text>
</comment>
<evidence type="ECO:0000313" key="2">
    <source>
        <dbReference type="Proteomes" id="UP001157911"/>
    </source>
</evidence>
<dbReference type="EMBL" id="FXUB01000001">
    <property type="protein sequence ID" value="SMP03365.1"/>
    <property type="molecule type" value="Genomic_DNA"/>
</dbReference>
<proteinExistence type="predicted"/>
<evidence type="ECO:0008006" key="3">
    <source>
        <dbReference type="Google" id="ProtNLM"/>
    </source>
</evidence>
<dbReference type="InterPro" id="IPR005077">
    <property type="entry name" value="Peptidase_C11"/>
</dbReference>
<dbReference type="PANTHER" id="PTHR37835">
    <property type="entry name" value="ALPHA-CLOSTRIPAIN"/>
    <property type="match status" value="1"/>
</dbReference>
<dbReference type="RefSeq" id="WP_283399628.1">
    <property type="nucleotide sequence ID" value="NZ_FXUB01000001.1"/>
</dbReference>